<dbReference type="AlphaFoldDB" id="K8EY36"/>
<dbReference type="RefSeq" id="XP_007512785.1">
    <property type="nucleotide sequence ID" value="XM_007512723.1"/>
</dbReference>
<sequence>MTTTLSTCLACCHRHRAAKTASSSSTSSSSTSSSQVLAARHFRTRKSDSVFSRRVVRATPPAEEDLSAKEILEQVKEKKNNNNNRRQADSTDFMATFLTRRFGLKGGLAWLGLLTFGVVSEQLKTRRETREEKENTKAVAEEKRITVKMNESTSYEELVKGGGEYVQQGFLCGANVTVRDLDANETVFDTRKTNRPIGFVYSKTRPPPVLPYDVNESFSDERYVMRNGSRRVFTTTSGEDGLTFKDGSYVKPNANVEIDFEFTKVSIPPS</sequence>
<dbReference type="InterPro" id="IPR053111">
    <property type="entry name" value="Chloro_FKBP-type_PPIase"/>
</dbReference>
<dbReference type="KEGG" id="bpg:Bathy06g01860"/>
<dbReference type="PANTHER" id="PTHR47598">
    <property type="entry name" value="PEPTIDYL-PROLYL CIS-TRANS ISOMERASE FKBP17-2, CHLOROPLASTIC"/>
    <property type="match status" value="1"/>
</dbReference>
<proteinExistence type="predicted"/>
<accession>K8EY36</accession>
<dbReference type="GO" id="GO:0009507">
    <property type="term" value="C:chloroplast"/>
    <property type="evidence" value="ECO:0007669"/>
    <property type="project" value="TreeGrafter"/>
</dbReference>
<dbReference type="Proteomes" id="UP000198341">
    <property type="component" value="Chromosome 6"/>
</dbReference>
<reference evidence="1 2" key="1">
    <citation type="submission" date="2011-10" db="EMBL/GenBank/DDBJ databases">
        <authorList>
            <person name="Genoscope - CEA"/>
        </authorList>
    </citation>
    <scope>NUCLEOTIDE SEQUENCE [LARGE SCALE GENOMIC DNA]</scope>
    <source>
        <strain evidence="1 2">RCC 1105</strain>
    </source>
</reference>
<dbReference type="eggNOG" id="KOG0552">
    <property type="taxonomic scope" value="Eukaryota"/>
</dbReference>
<dbReference type="GO" id="GO:0003755">
    <property type="term" value="F:peptidyl-prolyl cis-trans isomerase activity"/>
    <property type="evidence" value="ECO:0007669"/>
    <property type="project" value="InterPro"/>
</dbReference>
<dbReference type="PANTHER" id="PTHR47598:SF1">
    <property type="entry name" value="PEPTIDYL-PROLYL CIS-TRANS ISOMERASE FKBP17-2, CHLOROPLASTIC"/>
    <property type="match status" value="1"/>
</dbReference>
<dbReference type="GeneID" id="19015166"/>
<keyword evidence="2" id="KW-1185">Reference proteome</keyword>
<dbReference type="InterPro" id="IPR046357">
    <property type="entry name" value="PPIase_dom_sf"/>
</dbReference>
<dbReference type="Gene3D" id="3.10.50.40">
    <property type="match status" value="1"/>
</dbReference>
<dbReference type="OrthoDB" id="498507at2759"/>
<protein>
    <submittedName>
        <fullName evidence="1">Uncharacterized protein</fullName>
    </submittedName>
</protein>
<evidence type="ECO:0000313" key="1">
    <source>
        <dbReference type="EMBL" id="CCO17385.1"/>
    </source>
</evidence>
<dbReference type="EMBL" id="FO082273">
    <property type="protein sequence ID" value="CCO17385.1"/>
    <property type="molecule type" value="Genomic_DNA"/>
</dbReference>
<name>K8EY36_9CHLO</name>
<dbReference type="STRING" id="41875.K8EY36"/>
<organism evidence="1 2">
    <name type="scientific">Bathycoccus prasinos</name>
    <dbReference type="NCBI Taxonomy" id="41875"/>
    <lineage>
        <taxon>Eukaryota</taxon>
        <taxon>Viridiplantae</taxon>
        <taxon>Chlorophyta</taxon>
        <taxon>Mamiellophyceae</taxon>
        <taxon>Mamiellales</taxon>
        <taxon>Bathycoccaceae</taxon>
        <taxon>Bathycoccus</taxon>
    </lineage>
</organism>
<evidence type="ECO:0000313" key="2">
    <source>
        <dbReference type="Proteomes" id="UP000198341"/>
    </source>
</evidence>
<gene>
    <name evidence="1" type="ORF">Bathy06g01860</name>
</gene>